<organism evidence="1 2">
    <name type="scientific">Streptosporangium becharense</name>
    <dbReference type="NCBI Taxonomy" id="1816182"/>
    <lineage>
        <taxon>Bacteria</taxon>
        <taxon>Bacillati</taxon>
        <taxon>Actinomycetota</taxon>
        <taxon>Actinomycetes</taxon>
        <taxon>Streptosporangiales</taxon>
        <taxon>Streptosporangiaceae</taxon>
        <taxon>Streptosporangium</taxon>
    </lineage>
</organism>
<comment type="caution">
    <text evidence="1">The sequence shown here is derived from an EMBL/GenBank/DDBJ whole genome shotgun (WGS) entry which is preliminary data.</text>
</comment>
<gene>
    <name evidence="1" type="ORF">F4562_000287</name>
</gene>
<dbReference type="AlphaFoldDB" id="A0A7W9MDW7"/>
<dbReference type="EMBL" id="JACHMP010000001">
    <property type="protein sequence ID" value="MBB5817225.1"/>
    <property type="molecule type" value="Genomic_DNA"/>
</dbReference>
<keyword evidence="2" id="KW-1185">Reference proteome</keyword>
<proteinExistence type="predicted"/>
<protein>
    <submittedName>
        <fullName evidence="1">Uncharacterized protein</fullName>
    </submittedName>
</protein>
<sequence>MAVVATAGVVCSIAPAAAMGESRVTVWNFNSIGPGATADVSKDCPSGAPYVVGVTAEGSGQGMEKEPDGDPIATTRVKIEAITLANYPASSSIKFSNTTKGDENPVVKVSMKITLECSNVNPGKFPKKITVLTVARTPQPPGDNRYGPRLTVRTYCPGGTRIDDGAWAEYDWNFAYLVNGSVAFTDRDVRSSFDGHGGKSTEIKQFAECLFN</sequence>
<name>A0A7W9MDW7_9ACTN</name>
<evidence type="ECO:0000313" key="1">
    <source>
        <dbReference type="EMBL" id="MBB5817225.1"/>
    </source>
</evidence>
<accession>A0A7W9MDW7</accession>
<dbReference type="Proteomes" id="UP000540685">
    <property type="component" value="Unassembled WGS sequence"/>
</dbReference>
<dbReference type="RefSeq" id="WP_184546301.1">
    <property type="nucleotide sequence ID" value="NZ_JACHMP010000001.1"/>
</dbReference>
<reference evidence="1 2" key="1">
    <citation type="submission" date="2020-08" db="EMBL/GenBank/DDBJ databases">
        <title>Sequencing the genomes of 1000 actinobacteria strains.</title>
        <authorList>
            <person name="Klenk H.-P."/>
        </authorList>
    </citation>
    <scope>NUCLEOTIDE SEQUENCE [LARGE SCALE GENOMIC DNA]</scope>
    <source>
        <strain evidence="1 2">DSM 46887</strain>
    </source>
</reference>
<evidence type="ECO:0000313" key="2">
    <source>
        <dbReference type="Proteomes" id="UP000540685"/>
    </source>
</evidence>